<dbReference type="EMBL" id="AFFL01000004">
    <property type="protein sequence ID" value="EGJ38048.1"/>
    <property type="molecule type" value="Genomic_DNA"/>
</dbReference>
<accession>F3UD10</accession>
<reference evidence="2 3" key="1">
    <citation type="submission" date="2011-03" db="EMBL/GenBank/DDBJ databases">
        <authorList>
            <person name="Muzny D."/>
            <person name="Qin X."/>
            <person name="Deng J."/>
            <person name="Jiang H."/>
            <person name="Liu Y."/>
            <person name="Qu J."/>
            <person name="Song X.-Z."/>
            <person name="Zhang L."/>
            <person name="Thornton R."/>
            <person name="Coyle M."/>
            <person name="Francisco L."/>
            <person name="Jackson L."/>
            <person name="Javaid M."/>
            <person name="Korchina V."/>
            <person name="Kovar C."/>
            <person name="Mata R."/>
            <person name="Mathew T."/>
            <person name="Ngo R."/>
            <person name="Nguyen L."/>
            <person name="Nguyen N."/>
            <person name="Okwuonu G."/>
            <person name="Ongeri F."/>
            <person name="Pham C."/>
            <person name="Simmons D."/>
            <person name="Wilczek-Boney K."/>
            <person name="Hale W."/>
            <person name="Jakkamsetti A."/>
            <person name="Pham P."/>
            <person name="Ruth R."/>
            <person name="San Lucas F."/>
            <person name="Warren J."/>
            <person name="Zhang J."/>
            <person name="Zhao Z."/>
            <person name="Zhou C."/>
            <person name="Zhu D."/>
            <person name="Lee S."/>
            <person name="Bess C."/>
            <person name="Blankenburg K."/>
            <person name="Forbes L."/>
            <person name="Fu Q."/>
            <person name="Gubbala S."/>
            <person name="Hirani K."/>
            <person name="Jayaseelan J.C."/>
            <person name="Lara F."/>
            <person name="Munidasa M."/>
            <person name="Palculict T."/>
            <person name="Patil S."/>
            <person name="Pu L.-L."/>
            <person name="Saada N."/>
            <person name="Tang L."/>
            <person name="Weissenberger G."/>
            <person name="Zhu Y."/>
            <person name="Hemphill L."/>
            <person name="Shang Y."/>
            <person name="Youmans B."/>
            <person name="Ayvaz T."/>
            <person name="Ross M."/>
            <person name="Santibanez J."/>
            <person name="Aqrawi P."/>
            <person name="Gross S."/>
            <person name="Joshi V."/>
            <person name="Fowler G."/>
            <person name="Nazareth L."/>
            <person name="Reid J."/>
            <person name="Worley K."/>
            <person name="Petrosino J."/>
            <person name="Highlander S."/>
            <person name="Gibbs R."/>
        </authorList>
    </citation>
    <scope>NUCLEOTIDE SEQUENCE [LARGE SCALE GENOMIC DNA]</scope>
    <source>
        <strain evidence="2 3">SK1056</strain>
    </source>
</reference>
<feature type="transmembrane region" description="Helical" evidence="1">
    <location>
        <begin position="250"/>
        <end position="273"/>
    </location>
</feature>
<gene>
    <name evidence="2" type="ORF">HMPREF9393_1830</name>
</gene>
<feature type="transmembrane region" description="Helical" evidence="1">
    <location>
        <begin position="96"/>
        <end position="116"/>
    </location>
</feature>
<dbReference type="HOGENOM" id="CLU_921090_0_0_9"/>
<proteinExistence type="predicted"/>
<protein>
    <submittedName>
        <fullName evidence="2">Uncharacterized protein</fullName>
    </submittedName>
</protein>
<keyword evidence="1" id="KW-0812">Transmembrane</keyword>
<dbReference type="Proteomes" id="UP000004171">
    <property type="component" value="Unassembled WGS sequence"/>
</dbReference>
<feature type="transmembrane region" description="Helical" evidence="1">
    <location>
        <begin position="209"/>
        <end position="230"/>
    </location>
</feature>
<organism evidence="2 3">
    <name type="scientific">Streptococcus sanguinis SK1056</name>
    <dbReference type="NCBI Taxonomy" id="888820"/>
    <lineage>
        <taxon>Bacteria</taxon>
        <taxon>Bacillati</taxon>
        <taxon>Bacillota</taxon>
        <taxon>Bacilli</taxon>
        <taxon>Lactobacillales</taxon>
        <taxon>Streptococcaceae</taxon>
        <taxon>Streptococcus</taxon>
    </lineage>
</organism>
<evidence type="ECO:0000313" key="2">
    <source>
        <dbReference type="EMBL" id="EGJ38048.1"/>
    </source>
</evidence>
<dbReference type="PATRIC" id="fig|888820.3.peg.1786"/>
<feature type="transmembrane region" description="Helical" evidence="1">
    <location>
        <begin position="66"/>
        <end position="84"/>
    </location>
</feature>
<evidence type="ECO:0000313" key="3">
    <source>
        <dbReference type="Proteomes" id="UP000004171"/>
    </source>
</evidence>
<comment type="caution">
    <text evidence="2">The sequence shown here is derived from an EMBL/GenBank/DDBJ whole genome shotgun (WGS) entry which is preliminary data.</text>
</comment>
<keyword evidence="1" id="KW-1133">Transmembrane helix</keyword>
<dbReference type="AlphaFoldDB" id="F3UD10"/>
<keyword evidence="1" id="KW-0472">Membrane</keyword>
<evidence type="ECO:0000256" key="1">
    <source>
        <dbReference type="SAM" id="Phobius"/>
    </source>
</evidence>
<feature type="transmembrane region" description="Helical" evidence="1">
    <location>
        <begin position="14"/>
        <end position="35"/>
    </location>
</feature>
<name>F3UD10_STRSA</name>
<sequence length="302" mass="35640">MGMSYFCNYFTQHIFKRGFGVPIFLFGILIINWFFRFKKTFWAELSQDDTGFTEDEFENYKKSTNCLFGTFLVLNSIIWFFLTYCTNNFEEKLVDFFVLEFFLSSVLFVVLIAIFIPQQRAILKYDNKGINKNFYLNVWNCYVYKDKGIKNIDLFFSNASSITNNELNLVKEGLSNEEIDQLENFKLYSELPRYRDSVELSFTTIVKKIVKVTGSITLFGLLYKLGSLIFTEINKENRESNNIIRLLLNYGSTIASLVILILLFWFVISLVFYELSSAQKRKQIDYIFPKLVEETLEKKRKN</sequence>